<accession>A0ABU0YPY4</accession>
<evidence type="ECO:0000313" key="1">
    <source>
        <dbReference type="EMBL" id="MDQ7249798.1"/>
    </source>
</evidence>
<proteinExistence type="predicted"/>
<sequence length="195" mass="22330">MDLGPELFDLLNACRQKVGKPPARYGAPGLSAVDTASIEAELGFRLPPDFVYLFQNLQDPGGVFFPWRDFDKRQYDEMIAWVLHGIEFDIEHNGFWLERWGGRPSHLSAALEIARSDFPAWPKLLPIFGHRFLAAEPCRSGNPVFSIKQTDIIYYGADLAHYLLLEFARSGDGDYRLHTYAQEIRRIDVWSDLAR</sequence>
<comment type="caution">
    <text evidence="1">The sequence shown here is derived from an EMBL/GenBank/DDBJ whole genome shotgun (WGS) entry which is preliminary data.</text>
</comment>
<dbReference type="EMBL" id="JAUYVI010000006">
    <property type="protein sequence ID" value="MDQ7249798.1"/>
    <property type="molecule type" value="Genomic_DNA"/>
</dbReference>
<dbReference type="RefSeq" id="WP_379958205.1">
    <property type="nucleotide sequence ID" value="NZ_JAUYVI010000006.1"/>
</dbReference>
<gene>
    <name evidence="1" type="ORF">Q8A70_19065</name>
</gene>
<name>A0ABU0YPY4_9PROT</name>
<evidence type="ECO:0008006" key="3">
    <source>
        <dbReference type="Google" id="ProtNLM"/>
    </source>
</evidence>
<keyword evidence="2" id="KW-1185">Reference proteome</keyword>
<evidence type="ECO:0000313" key="2">
    <source>
        <dbReference type="Proteomes" id="UP001230156"/>
    </source>
</evidence>
<reference evidence="2" key="1">
    <citation type="submission" date="2023-08" db="EMBL/GenBank/DDBJ databases">
        <title>Rhodospirillaceae gen. nov., a novel taxon isolated from the Yangtze River Yuezi River estuary sludge.</title>
        <authorList>
            <person name="Ruan L."/>
        </authorList>
    </citation>
    <scope>NUCLEOTIDE SEQUENCE [LARGE SCALE GENOMIC DNA]</scope>
    <source>
        <strain evidence="2">R-7</strain>
    </source>
</reference>
<organism evidence="1 2">
    <name type="scientific">Dongia sedimenti</name>
    <dbReference type="NCBI Taxonomy" id="3064282"/>
    <lineage>
        <taxon>Bacteria</taxon>
        <taxon>Pseudomonadati</taxon>
        <taxon>Pseudomonadota</taxon>
        <taxon>Alphaproteobacteria</taxon>
        <taxon>Rhodospirillales</taxon>
        <taxon>Dongiaceae</taxon>
        <taxon>Dongia</taxon>
    </lineage>
</organism>
<dbReference type="PANTHER" id="PTHR32011:SF2">
    <property type="entry name" value="OS08G0472400 PROTEIN"/>
    <property type="match status" value="1"/>
</dbReference>
<protein>
    <recommendedName>
        <fullName evidence="3">SMI1/KNR4 family protein</fullName>
    </recommendedName>
</protein>
<dbReference type="PANTHER" id="PTHR32011">
    <property type="entry name" value="OS08G0472400 PROTEIN"/>
    <property type="match status" value="1"/>
</dbReference>
<dbReference type="Proteomes" id="UP001230156">
    <property type="component" value="Unassembled WGS sequence"/>
</dbReference>